<evidence type="ECO:0000313" key="1">
    <source>
        <dbReference type="EMBL" id="KAF2178356.1"/>
    </source>
</evidence>
<reference evidence="1" key="1">
    <citation type="journal article" date="2020" name="Stud. Mycol.">
        <title>101 Dothideomycetes genomes: a test case for predicting lifestyles and emergence of pathogens.</title>
        <authorList>
            <person name="Haridas S."/>
            <person name="Albert R."/>
            <person name="Binder M."/>
            <person name="Bloem J."/>
            <person name="Labutti K."/>
            <person name="Salamov A."/>
            <person name="Andreopoulos B."/>
            <person name="Baker S."/>
            <person name="Barry K."/>
            <person name="Bills G."/>
            <person name="Bluhm B."/>
            <person name="Cannon C."/>
            <person name="Castanera R."/>
            <person name="Culley D."/>
            <person name="Daum C."/>
            <person name="Ezra D."/>
            <person name="Gonzalez J."/>
            <person name="Henrissat B."/>
            <person name="Kuo A."/>
            <person name="Liang C."/>
            <person name="Lipzen A."/>
            <person name="Lutzoni F."/>
            <person name="Magnuson J."/>
            <person name="Mondo S."/>
            <person name="Nolan M."/>
            <person name="Ohm R."/>
            <person name="Pangilinan J."/>
            <person name="Park H.-J."/>
            <person name="Ramirez L."/>
            <person name="Alfaro M."/>
            <person name="Sun H."/>
            <person name="Tritt A."/>
            <person name="Yoshinaga Y."/>
            <person name="Zwiers L.-H."/>
            <person name="Turgeon B."/>
            <person name="Goodwin S."/>
            <person name="Spatafora J."/>
            <person name="Crous P."/>
            <person name="Grigoriev I."/>
        </authorList>
    </citation>
    <scope>NUCLEOTIDE SEQUENCE</scope>
    <source>
        <strain evidence="1">CBS 207.26</strain>
    </source>
</reference>
<organism evidence="1 2">
    <name type="scientific">Zopfia rhizophila CBS 207.26</name>
    <dbReference type="NCBI Taxonomy" id="1314779"/>
    <lineage>
        <taxon>Eukaryota</taxon>
        <taxon>Fungi</taxon>
        <taxon>Dikarya</taxon>
        <taxon>Ascomycota</taxon>
        <taxon>Pezizomycotina</taxon>
        <taxon>Dothideomycetes</taxon>
        <taxon>Dothideomycetes incertae sedis</taxon>
        <taxon>Zopfiaceae</taxon>
        <taxon>Zopfia</taxon>
    </lineage>
</organism>
<dbReference type="OrthoDB" id="4502478at2759"/>
<dbReference type="Proteomes" id="UP000800200">
    <property type="component" value="Unassembled WGS sequence"/>
</dbReference>
<proteinExistence type="predicted"/>
<sequence>MSQTPLAQSADRSVLFHRLGLSEQNPNDQAIHRLMLEEASRGRDRLSSNNANLTVYSMTVVNPVPPYKWDQLSETAKHREILDIVRAASPQTRRYYDMGRYITQVNEENWVVRWYLWHSFRYRDNRDNRNRSNGNGGT</sequence>
<dbReference type="AlphaFoldDB" id="A0A6A6DL86"/>
<name>A0A6A6DL86_9PEZI</name>
<dbReference type="EMBL" id="ML994676">
    <property type="protein sequence ID" value="KAF2178356.1"/>
    <property type="molecule type" value="Genomic_DNA"/>
</dbReference>
<protein>
    <submittedName>
        <fullName evidence="1">Uncharacterized protein</fullName>
    </submittedName>
</protein>
<accession>A0A6A6DL86</accession>
<evidence type="ECO:0000313" key="2">
    <source>
        <dbReference type="Proteomes" id="UP000800200"/>
    </source>
</evidence>
<gene>
    <name evidence="1" type="ORF">K469DRAFT_600197</name>
</gene>
<keyword evidence="2" id="KW-1185">Reference proteome</keyword>